<dbReference type="Proteomes" id="UP000297597">
    <property type="component" value="Unassembled WGS sequence"/>
</dbReference>
<dbReference type="AlphaFoldDB" id="A0A4Y7RW49"/>
<dbReference type="SMART" id="SM00849">
    <property type="entry name" value="Lactamase_B"/>
    <property type="match status" value="1"/>
</dbReference>
<sequence>MVEEILSDIYKIEVPLPGNPLKALNSYLIKGAGRNLLIDTGFNQAECREALFKGLKMLGADLEQTDIFITHLHADHCGLVTSLANEKSVVYCGEIDAERINWSLSPTYWAENLAFTSSYGFPLQEFSKSMLKHPGQKYSPDREQAFHTVRENDVIEVGDYRFVCLETPGHTPGHICLYEPDRKILISGDHILEDITPNITMFLRGLSDPLGQYLKSLDKVDRMDISLVLPGHRRLISDVHKRVAELKQHYDQRLNEVLNILNKGRMSAYQVASQITWDLTYAAWEQFPLEQRWFATGEAISHLEHLRLKNRVRRFQNQEKLLFELIA</sequence>
<dbReference type="Gene3D" id="1.10.10.10">
    <property type="entry name" value="Winged helix-like DNA-binding domain superfamily/Winged helix DNA-binding domain"/>
    <property type="match status" value="1"/>
</dbReference>
<dbReference type="InterPro" id="IPR001279">
    <property type="entry name" value="Metallo-B-lactamas"/>
</dbReference>
<accession>A0A4Y7RW49</accession>
<keyword evidence="3" id="KW-1185">Reference proteome</keyword>
<dbReference type="InterPro" id="IPR036388">
    <property type="entry name" value="WH-like_DNA-bd_sf"/>
</dbReference>
<dbReference type="RefSeq" id="WP_134212473.1">
    <property type="nucleotide sequence ID" value="NZ_QFFZ01000004.1"/>
</dbReference>
<dbReference type="Gene3D" id="3.60.15.10">
    <property type="entry name" value="Ribonuclease Z/Hydroxyacylglutathione hydrolase-like"/>
    <property type="match status" value="1"/>
</dbReference>
<dbReference type="PANTHER" id="PTHR23131">
    <property type="entry name" value="ENDORIBONUCLEASE LACTB2"/>
    <property type="match status" value="1"/>
</dbReference>
<comment type="caution">
    <text evidence="2">The sequence shown here is derived from an EMBL/GenBank/DDBJ whole genome shotgun (WGS) entry which is preliminary data.</text>
</comment>
<dbReference type="InterPro" id="IPR050662">
    <property type="entry name" value="Sec-metab_biosynth-thioest"/>
</dbReference>
<protein>
    <submittedName>
        <fullName evidence="2">Hydroxyacylglutathione hydrolase GloC</fullName>
        <ecNumber evidence="2">3.1.2.6</ecNumber>
    </submittedName>
</protein>
<dbReference type="GO" id="GO:0004416">
    <property type="term" value="F:hydroxyacylglutathione hydrolase activity"/>
    <property type="evidence" value="ECO:0007669"/>
    <property type="project" value="UniProtKB-EC"/>
</dbReference>
<evidence type="ECO:0000313" key="3">
    <source>
        <dbReference type="Proteomes" id="UP000297597"/>
    </source>
</evidence>
<dbReference type="EMBL" id="QFFZ01000004">
    <property type="protein sequence ID" value="TEB12946.1"/>
    <property type="molecule type" value="Genomic_DNA"/>
</dbReference>
<gene>
    <name evidence="2" type="primary">gloC_1</name>
    <name evidence="2" type="ORF">Pmgp_00584</name>
</gene>
<reference evidence="2 3" key="1">
    <citation type="journal article" date="2018" name="Environ. Microbiol.">
        <title>Novel energy conservation strategies and behaviour of Pelotomaculum schinkii driving syntrophic propionate catabolism.</title>
        <authorList>
            <person name="Hidalgo-Ahumada C.A.P."/>
            <person name="Nobu M.K."/>
            <person name="Narihiro T."/>
            <person name="Tamaki H."/>
            <person name="Liu W.T."/>
            <person name="Kamagata Y."/>
            <person name="Stams A.J.M."/>
            <person name="Imachi H."/>
            <person name="Sousa D.Z."/>
        </authorList>
    </citation>
    <scope>NUCLEOTIDE SEQUENCE [LARGE SCALE GENOMIC DNA]</scope>
    <source>
        <strain evidence="2 3">MGP</strain>
    </source>
</reference>
<evidence type="ECO:0000313" key="2">
    <source>
        <dbReference type="EMBL" id="TEB12946.1"/>
    </source>
</evidence>
<keyword evidence="2" id="KW-0378">Hydrolase</keyword>
<dbReference type="SUPFAM" id="SSF56281">
    <property type="entry name" value="Metallo-hydrolase/oxidoreductase"/>
    <property type="match status" value="1"/>
</dbReference>
<dbReference type="CDD" id="cd07725">
    <property type="entry name" value="TTHA1429-like_MBL-fold"/>
    <property type="match status" value="1"/>
</dbReference>
<name>A0A4Y7RW49_9FIRM</name>
<evidence type="ECO:0000259" key="1">
    <source>
        <dbReference type="SMART" id="SM00849"/>
    </source>
</evidence>
<dbReference type="EC" id="3.1.2.6" evidence="2"/>
<feature type="domain" description="Metallo-beta-lactamase" evidence="1">
    <location>
        <begin position="23"/>
        <end position="232"/>
    </location>
</feature>
<dbReference type="Pfam" id="PF00753">
    <property type="entry name" value="Lactamase_B"/>
    <property type="match status" value="1"/>
</dbReference>
<organism evidence="2 3">
    <name type="scientific">Pelotomaculum propionicicum</name>
    <dbReference type="NCBI Taxonomy" id="258475"/>
    <lineage>
        <taxon>Bacteria</taxon>
        <taxon>Bacillati</taxon>
        <taxon>Bacillota</taxon>
        <taxon>Clostridia</taxon>
        <taxon>Eubacteriales</taxon>
        <taxon>Desulfotomaculaceae</taxon>
        <taxon>Pelotomaculum</taxon>
    </lineage>
</organism>
<dbReference type="OrthoDB" id="9761531at2"/>
<proteinExistence type="predicted"/>
<dbReference type="InterPro" id="IPR036866">
    <property type="entry name" value="RibonucZ/Hydroxyglut_hydro"/>
</dbReference>
<dbReference type="PANTHER" id="PTHR23131:SF4">
    <property type="entry name" value="METALLO-BETA-LACTAMASE SUPERFAMILY POTEIN"/>
    <property type="match status" value="1"/>
</dbReference>